<dbReference type="EMBL" id="SRMA01015356">
    <property type="protein sequence ID" value="TRZ03154.1"/>
    <property type="molecule type" value="Genomic_DNA"/>
</dbReference>
<dbReference type="STRING" id="623744.A0A553RLV2"/>
<dbReference type="FunFam" id="2.80.10.70:FF:000001">
    <property type="entry name" value="Spindlin 1"/>
    <property type="match status" value="1"/>
</dbReference>
<dbReference type="GO" id="GO:0007276">
    <property type="term" value="P:gamete generation"/>
    <property type="evidence" value="ECO:0007669"/>
    <property type="project" value="InterPro"/>
</dbReference>
<protein>
    <submittedName>
        <fullName evidence="2">Uncharacterized protein</fullName>
    </submittedName>
</protein>
<name>A0A553RLV2_9TELE</name>
<dbReference type="Proteomes" id="UP000316079">
    <property type="component" value="Unassembled WGS sequence"/>
</dbReference>
<accession>A0A553RLV2</accession>
<dbReference type="Gene3D" id="2.80.10.70">
    <property type="entry name" value="Spindlin/Ssty"/>
    <property type="match status" value="1"/>
</dbReference>
<reference evidence="2 3" key="1">
    <citation type="journal article" date="2019" name="Sci. Data">
        <title>Hybrid genome assembly and annotation of Danionella translucida.</title>
        <authorList>
            <person name="Kadobianskyi M."/>
            <person name="Schulze L."/>
            <person name="Schuelke M."/>
            <person name="Judkewitz B."/>
        </authorList>
    </citation>
    <scope>NUCLEOTIDE SEQUENCE [LARGE SCALE GENOMIC DNA]</scope>
    <source>
        <strain evidence="2 3">Bolton</strain>
    </source>
</reference>
<keyword evidence="3" id="KW-1185">Reference proteome</keyword>
<comment type="similarity">
    <text evidence="1">Belongs to the SPIN/STSY family.</text>
</comment>
<dbReference type="InterPro" id="IPR042567">
    <property type="entry name" value="SPIN/Ssty_sf"/>
</dbReference>
<evidence type="ECO:0000313" key="3">
    <source>
        <dbReference type="Proteomes" id="UP000316079"/>
    </source>
</evidence>
<dbReference type="AlphaFoldDB" id="A0A553RLV2"/>
<gene>
    <name evidence="2" type="ORF">DNTS_014546</name>
</gene>
<organism evidence="2 3">
    <name type="scientific">Danionella cerebrum</name>
    <dbReference type="NCBI Taxonomy" id="2873325"/>
    <lineage>
        <taxon>Eukaryota</taxon>
        <taxon>Metazoa</taxon>
        <taxon>Chordata</taxon>
        <taxon>Craniata</taxon>
        <taxon>Vertebrata</taxon>
        <taxon>Euteleostomi</taxon>
        <taxon>Actinopterygii</taxon>
        <taxon>Neopterygii</taxon>
        <taxon>Teleostei</taxon>
        <taxon>Ostariophysi</taxon>
        <taxon>Cypriniformes</taxon>
        <taxon>Danionidae</taxon>
        <taxon>Danioninae</taxon>
        <taxon>Danionella</taxon>
    </lineage>
</organism>
<evidence type="ECO:0000313" key="2">
    <source>
        <dbReference type="EMBL" id="TRZ03154.1"/>
    </source>
</evidence>
<evidence type="ECO:0000256" key="1">
    <source>
        <dbReference type="ARBA" id="ARBA00009467"/>
    </source>
</evidence>
<dbReference type="OrthoDB" id="9944558at2759"/>
<proteinExistence type="inferred from homology"/>
<dbReference type="Pfam" id="PF02513">
    <property type="entry name" value="Spin-Ssty"/>
    <property type="match status" value="3"/>
</dbReference>
<comment type="caution">
    <text evidence="2">The sequence shown here is derived from an EMBL/GenBank/DDBJ whole genome shotgun (WGS) entry which is preliminary data.</text>
</comment>
<sequence>MKKKGSHRHKHTRPLRPLLSVSQNIVGSRIEHHWKEDGERGLVSRWTGTVLTQVSVDTSLFLVKYDGVDCVYGLRLFHDHRVRNLQLQPGRIASIRVRDAQLAPQLLGRSVLHLFQREDGSRDEWRGLVLSKAPNMPGWFFITYERDPMLFMYQLIQDYRDGDLKILPETDSEGSPPAEACVGLVGKQVECSNTEGEMKTGKIIQQIESKPSVHLIKFHKDYHIYVYDMLMS</sequence>
<dbReference type="InterPro" id="IPR003671">
    <property type="entry name" value="SPIN/Ssty"/>
</dbReference>
<dbReference type="PANTHER" id="PTHR10405">
    <property type="entry name" value="SPINDLIN"/>
    <property type="match status" value="1"/>
</dbReference>